<feature type="transmembrane region" description="Helical" evidence="6">
    <location>
        <begin position="165"/>
        <end position="186"/>
    </location>
</feature>
<feature type="transmembrane region" description="Helical" evidence="6">
    <location>
        <begin position="50"/>
        <end position="76"/>
    </location>
</feature>
<evidence type="ECO:0000256" key="2">
    <source>
        <dbReference type="ARBA" id="ARBA00022475"/>
    </source>
</evidence>
<dbReference type="EMBL" id="FMAY01000001">
    <property type="protein sequence ID" value="SCB80658.1"/>
    <property type="molecule type" value="Genomic_DNA"/>
</dbReference>
<dbReference type="InterPro" id="IPR050706">
    <property type="entry name" value="Cyclic-di-GMP_PDE-like"/>
</dbReference>
<dbReference type="Gene3D" id="3.20.20.450">
    <property type="entry name" value="EAL domain"/>
    <property type="match status" value="1"/>
</dbReference>
<name>A0A1C3ZEB4_9ENTR</name>
<dbReference type="PROSITE" id="PS50883">
    <property type="entry name" value="EAL"/>
    <property type="match status" value="1"/>
</dbReference>
<feature type="transmembrane region" description="Helical" evidence="6">
    <location>
        <begin position="82"/>
        <end position="105"/>
    </location>
</feature>
<evidence type="ECO:0000259" key="7">
    <source>
        <dbReference type="PROSITE" id="PS50883"/>
    </source>
</evidence>
<gene>
    <name evidence="8" type="ORF">GA0061071_101565</name>
</gene>
<evidence type="ECO:0000313" key="9">
    <source>
        <dbReference type="Proteomes" id="UP000198975"/>
    </source>
</evidence>
<dbReference type="InterPro" id="IPR000160">
    <property type="entry name" value="GGDEF_dom"/>
</dbReference>
<dbReference type="Pfam" id="PF00563">
    <property type="entry name" value="EAL"/>
    <property type="match status" value="1"/>
</dbReference>
<keyword evidence="5 6" id="KW-0472">Membrane</keyword>
<dbReference type="InterPro" id="IPR007895">
    <property type="entry name" value="MASE1"/>
</dbReference>
<dbReference type="Gene3D" id="3.30.70.270">
    <property type="match status" value="1"/>
</dbReference>
<evidence type="ECO:0000256" key="1">
    <source>
        <dbReference type="ARBA" id="ARBA00004651"/>
    </source>
</evidence>
<reference evidence="9" key="1">
    <citation type="submission" date="2016-08" db="EMBL/GenBank/DDBJ databases">
        <authorList>
            <person name="Varghese N."/>
            <person name="Submissions Spin"/>
        </authorList>
    </citation>
    <scope>NUCLEOTIDE SEQUENCE [LARGE SCALE GENOMIC DNA]</scope>
    <source>
        <strain evidence="9">REICA_082</strain>
    </source>
</reference>
<keyword evidence="4 6" id="KW-1133">Transmembrane helix</keyword>
<dbReference type="PANTHER" id="PTHR33121">
    <property type="entry name" value="CYCLIC DI-GMP PHOSPHODIESTERASE PDEF"/>
    <property type="match status" value="1"/>
</dbReference>
<dbReference type="AlphaFoldDB" id="A0A1C3ZEB4"/>
<feature type="transmembrane region" description="Helical" evidence="6">
    <location>
        <begin position="264"/>
        <end position="280"/>
    </location>
</feature>
<dbReference type="InterPro" id="IPR001633">
    <property type="entry name" value="EAL_dom"/>
</dbReference>
<comment type="subcellular location">
    <subcellularLocation>
        <location evidence="1">Cell membrane</location>
        <topology evidence="1">Multi-pass membrane protein</topology>
    </subcellularLocation>
</comment>
<dbReference type="InterPro" id="IPR043128">
    <property type="entry name" value="Rev_trsase/Diguanyl_cyclase"/>
</dbReference>
<dbReference type="Proteomes" id="UP000198975">
    <property type="component" value="Unassembled WGS sequence"/>
</dbReference>
<feature type="transmembrane region" description="Helical" evidence="6">
    <location>
        <begin position="125"/>
        <end position="145"/>
    </location>
</feature>
<dbReference type="SMART" id="SM00052">
    <property type="entry name" value="EAL"/>
    <property type="match status" value="1"/>
</dbReference>
<dbReference type="Pfam" id="PF05231">
    <property type="entry name" value="MASE1"/>
    <property type="match status" value="1"/>
</dbReference>
<evidence type="ECO:0000313" key="8">
    <source>
        <dbReference type="EMBL" id="SCB80658.1"/>
    </source>
</evidence>
<keyword evidence="9" id="KW-1185">Reference proteome</keyword>
<dbReference type="GO" id="GO:0071111">
    <property type="term" value="F:cyclic-guanylate-specific phosphodiesterase activity"/>
    <property type="evidence" value="ECO:0007669"/>
    <property type="project" value="InterPro"/>
</dbReference>
<keyword evidence="2" id="KW-1003">Cell membrane</keyword>
<organism evidence="8 9">
    <name type="scientific">Kosakonia oryzendophytica</name>
    <dbReference type="NCBI Taxonomy" id="1005665"/>
    <lineage>
        <taxon>Bacteria</taxon>
        <taxon>Pseudomonadati</taxon>
        <taxon>Pseudomonadota</taxon>
        <taxon>Gammaproteobacteria</taxon>
        <taxon>Enterobacterales</taxon>
        <taxon>Enterobacteriaceae</taxon>
        <taxon>Kosakonia</taxon>
    </lineage>
</organism>
<proteinExistence type="predicted"/>
<dbReference type="OrthoDB" id="5900110at2"/>
<dbReference type="SUPFAM" id="SSF141868">
    <property type="entry name" value="EAL domain-like"/>
    <property type="match status" value="1"/>
</dbReference>
<dbReference type="InterPro" id="IPR035919">
    <property type="entry name" value="EAL_sf"/>
</dbReference>
<evidence type="ECO:0000256" key="4">
    <source>
        <dbReference type="ARBA" id="ARBA00022989"/>
    </source>
</evidence>
<sequence>MTLIKKYNHLKDQWWALPLIVPSILFPLFSLANAFVLVSGQHVILYYLPMALLISLMMFYGWAALPGIIVALVLRYGTLEPLVLFLQSMRLLVPVILSWGGYRVFVSRRHRVSYGTSLLVSQRIFWQALCPATLYLIILEVGVWLNLYDVPLSEANAMALNVPMLINYQGLLVGLLTGVPFSYLVIRVIRHPRYVITWFSQLRHEFDPKVTRVEVLIWSVIVAGIVFLLLMPLNIHSSIFSTNYTLSLLLPVMLWGAMRYGYRFISFVWTPLLIVSIHYLDRYLPKFPSYDVQLAIVSSSYLVFSFIIIAMAVMATRQRTVNSRARRLAFIDPVTNMPNLRALNRALAETPWSVLCFLRIPELELLGRNYGVMLRIQYKQRIANWLQPLLQADECVYQLSGHDLVIRLNTQSHQTRIEELDARIKQFRFVWDDMPLQPQVGLSYCYVRSPVKHLSLLLGEMSTIADLSLATSHPENLQNRGATNLQRGLRLKVDMMNRLQLALEQDQFVLMAQRIHGVRGDDYYEILLRLAEEGGESISPDVFLPVAYEFGLSSRIDLWVIEHVLRFMAQNRERLPAQRFSINLSPASVCRKQFSQEVRRLLRKYGIEAWQLIFEVTESNTLSSIMQANQTLMQLQLMGCRVAIDDFGTGYGSYARLKTVNADILKIDGSFIRNIVSNSLDYQIVSSICTLARMKKMHVVAEYVETEEIRSAAVALGIDYLQGYVIGKPAPLEQLIAPPAQV</sequence>
<dbReference type="CDD" id="cd01948">
    <property type="entry name" value="EAL"/>
    <property type="match status" value="1"/>
</dbReference>
<feature type="transmembrane region" description="Helical" evidence="6">
    <location>
        <begin position="292"/>
        <end position="316"/>
    </location>
</feature>
<evidence type="ECO:0000256" key="6">
    <source>
        <dbReference type="SAM" id="Phobius"/>
    </source>
</evidence>
<protein>
    <submittedName>
        <fullName evidence="8">EAL domain, c-di-GMP-specific phosphodiesterase class I (Or its enzymatically inactive variant)</fullName>
    </submittedName>
</protein>
<dbReference type="PANTHER" id="PTHR33121:SF64">
    <property type="entry name" value="CYCLIC DI-GMP PHOSPHODIESTERASE PDEF"/>
    <property type="match status" value="1"/>
</dbReference>
<keyword evidence="3 6" id="KW-0812">Transmembrane</keyword>
<dbReference type="SMART" id="SM00267">
    <property type="entry name" value="GGDEF"/>
    <property type="match status" value="1"/>
</dbReference>
<dbReference type="GO" id="GO:0005886">
    <property type="term" value="C:plasma membrane"/>
    <property type="evidence" value="ECO:0007669"/>
    <property type="project" value="UniProtKB-SubCell"/>
</dbReference>
<feature type="transmembrane region" description="Helical" evidence="6">
    <location>
        <begin position="215"/>
        <end position="233"/>
    </location>
</feature>
<dbReference type="RefSeq" id="WP_088238199.1">
    <property type="nucleotide sequence ID" value="NZ_FMAY01000001.1"/>
</dbReference>
<feature type="transmembrane region" description="Helical" evidence="6">
    <location>
        <begin position="15"/>
        <end position="38"/>
    </location>
</feature>
<feature type="domain" description="EAL" evidence="7">
    <location>
        <begin position="492"/>
        <end position="742"/>
    </location>
</feature>
<evidence type="ECO:0000256" key="5">
    <source>
        <dbReference type="ARBA" id="ARBA00023136"/>
    </source>
</evidence>
<evidence type="ECO:0000256" key="3">
    <source>
        <dbReference type="ARBA" id="ARBA00022692"/>
    </source>
</evidence>
<accession>A0A1C3ZEB4</accession>